<gene>
    <name evidence="1" type="ORF">AUEXF2481DRAFT_38656</name>
</gene>
<keyword evidence="2" id="KW-1185">Reference proteome</keyword>
<dbReference type="AlphaFoldDB" id="A0A074ZCG4"/>
<evidence type="ECO:0000313" key="1">
    <source>
        <dbReference type="EMBL" id="KEQ96391.1"/>
    </source>
</evidence>
<protein>
    <submittedName>
        <fullName evidence="1">Uncharacterized protein</fullName>
    </submittedName>
</protein>
<dbReference type="GeneID" id="25366170"/>
<dbReference type="EMBL" id="KL584756">
    <property type="protein sequence ID" value="KEQ96391.1"/>
    <property type="molecule type" value="Genomic_DNA"/>
</dbReference>
<reference evidence="1 2" key="1">
    <citation type="journal article" date="2014" name="BMC Genomics">
        <title>Genome sequencing of four Aureobasidium pullulans varieties: biotechnological potential, stress tolerance, and description of new species.</title>
        <authorList>
            <person name="Gostin Ar C."/>
            <person name="Ohm R.A."/>
            <person name="Kogej T."/>
            <person name="Sonjak S."/>
            <person name="Turk M."/>
            <person name="Zajc J."/>
            <person name="Zalar P."/>
            <person name="Grube M."/>
            <person name="Sun H."/>
            <person name="Han J."/>
            <person name="Sharma A."/>
            <person name="Chiniquy J."/>
            <person name="Ngan C.Y."/>
            <person name="Lipzen A."/>
            <person name="Barry K."/>
            <person name="Grigoriev I.V."/>
            <person name="Gunde-Cimerman N."/>
        </authorList>
    </citation>
    <scope>NUCLEOTIDE SEQUENCE [LARGE SCALE GENOMIC DNA]</scope>
    <source>
        <strain evidence="1 2">EXF-2481</strain>
    </source>
</reference>
<dbReference type="Proteomes" id="UP000030641">
    <property type="component" value="Unassembled WGS sequence"/>
</dbReference>
<dbReference type="HOGENOM" id="CLU_2468680_0_0_1"/>
<organism evidence="1 2">
    <name type="scientific">Aureobasidium subglaciale (strain EXF-2481)</name>
    <name type="common">Aureobasidium pullulans var. subglaciale</name>
    <dbReference type="NCBI Taxonomy" id="1043005"/>
    <lineage>
        <taxon>Eukaryota</taxon>
        <taxon>Fungi</taxon>
        <taxon>Dikarya</taxon>
        <taxon>Ascomycota</taxon>
        <taxon>Pezizomycotina</taxon>
        <taxon>Dothideomycetes</taxon>
        <taxon>Dothideomycetidae</taxon>
        <taxon>Dothideales</taxon>
        <taxon>Saccotheciaceae</taxon>
        <taxon>Aureobasidium</taxon>
    </lineage>
</organism>
<name>A0A074ZCG4_AURSE</name>
<dbReference type="InParanoid" id="A0A074ZCG4"/>
<sequence length="88" mass="9772">MKPALAGGLLMTAPETIISVQSTIPHPDSVSLRRYCYNPLIRLNGTRFFDIPRVKACCKLWSRETPWLSCGCVFPRPEEVSGHGSLVV</sequence>
<dbReference type="RefSeq" id="XP_013344947.1">
    <property type="nucleotide sequence ID" value="XM_013489493.1"/>
</dbReference>
<evidence type="ECO:0000313" key="2">
    <source>
        <dbReference type="Proteomes" id="UP000030641"/>
    </source>
</evidence>
<proteinExistence type="predicted"/>
<accession>A0A074ZCG4</accession>